<dbReference type="AlphaFoldDB" id="A0A6N4X8F5"/>
<name>A0A6N4X8F5_9FLAO</name>
<dbReference type="Proteomes" id="UP000445144">
    <property type="component" value="Unassembled WGS sequence"/>
</dbReference>
<sequence>MSKKIISFILFSTTIFIFGQGGGPSGPQITGTDPSVLSNILPPSAEAYKLGSYGNIPVSLFTGTANINIPLTEYKTKSLSLPLSLSYASNGIKIDDMNGSTGLGWSLITGGIITRTIRDLPDEDNTNISFPANIDSLGVRHPIVMQYLQDASNDLVDSEQDMYMANFNGNNFRFVFDRRGMPIIYSQRDIIIEGQSGGDSFTITMEDGIKYYFADKEITTNRTAGEGHSIPSMSTTAWYLTKILNPSTGEEIIIENQNAGYSTILSNSQVMKYTSGPPQKSECGNIDFYIPPIMGGLIGHLQSVNGRQIKKIYSNNPTFGEIIFEYTSYIGSEDYQKLTKVVKKINTILLNEINFDYILTANKRLFLSSVNDKISKAVHSFEYINPEELPVRLSFARDSGGYYNGALNNSSLIPKLPSESFVYTGASQEVSPLKSQVGMLAKITYPTKGNSMFFYENHTSVKNKIIFPGESKGFSIGAQSVDIDFGSPQQTKSETINSIRDEEIKLGGSASFNSTKCDPNLNVQGKHRALVTLKRPNGTLIPFYTKSPNGVEVVVGTTFMLPVNGNVFYAKISKDEMLKLTISTAFECTRSSVATSYTVAEPIYGNVQVDIAGLRINKIIDNSENGIATTRKFIYKDLNDQFSNAVVTREPIFTQGLYKTKTCVRNPPAGSTTTGPIAYGLERFIYNVLTSSNINQLNALHPNVFYKTVQEIVEGKSTIVHNYSIDTDYFGKMIYGGDIKSAPWTNFGWNNGREILTKYLDSNNNLIKTVEMNYEEDKKRKIQIDGLAIRKNYEDPVVHDVVQRCKAEDLNSTLDVTYCITKHSHTYSTTDWYKNCHSFGAQNITQTHKGICFGKNVGDVVIIDDRLDNLDVVQYKNISHFDYLKSQKITEYLEGVAMKTETEYFYNNFFHHQLTNKKTITPDLVINESGYKYAHEKGNQLMMNRNMIGIPLETTYTQTNGNATINLDKTETVYPLSLPTSQTGNLVLPLSIKSYDKLNSNLFLDAITYDRYDDTGNIIQYTAKDGNPVSIIFGYNKTFPIAKIEGMNYDQLVSTGAISSIIAVSNENVSDPMKESFLLNALNNFRTQSLLVGKKITTYTYNPLIGVTSITPTSGVRENYIYDSANRLEKVVDVNGKVLKEYKYNYKN</sequence>
<dbReference type="RefSeq" id="WP_162032388.1">
    <property type="nucleotide sequence ID" value="NZ_CACVBR010000009.1"/>
</dbReference>
<evidence type="ECO:0000313" key="1">
    <source>
        <dbReference type="EMBL" id="CAA7195243.1"/>
    </source>
</evidence>
<keyword evidence="2" id="KW-1185">Reference proteome</keyword>
<evidence type="ECO:0008006" key="3">
    <source>
        <dbReference type="Google" id="ProtNLM"/>
    </source>
</evidence>
<protein>
    <recommendedName>
        <fullName evidence="3">YD repeat-containing protein</fullName>
    </recommendedName>
</protein>
<evidence type="ECO:0000313" key="2">
    <source>
        <dbReference type="Proteomes" id="UP000445144"/>
    </source>
</evidence>
<accession>A0A6N4X8F5</accession>
<dbReference type="EMBL" id="CACVBR010000009">
    <property type="protein sequence ID" value="CAA7195243.1"/>
    <property type="molecule type" value="Genomic_DNA"/>
</dbReference>
<organism evidence="1 2">
    <name type="scientific">Chryseobacterium potabilaquae</name>
    <dbReference type="NCBI Taxonomy" id="2675057"/>
    <lineage>
        <taxon>Bacteria</taxon>
        <taxon>Pseudomonadati</taxon>
        <taxon>Bacteroidota</taxon>
        <taxon>Flavobacteriia</taxon>
        <taxon>Flavobacteriales</taxon>
        <taxon>Weeksellaceae</taxon>
        <taxon>Chryseobacterium group</taxon>
        <taxon>Chryseobacterium</taxon>
    </lineage>
</organism>
<proteinExistence type="predicted"/>
<reference evidence="1 2" key="1">
    <citation type="submission" date="2020-01" db="EMBL/GenBank/DDBJ databases">
        <authorList>
            <person name="Rodrigo-Torres L."/>
            <person name="Arahal R. D."/>
            <person name="Lucena T."/>
        </authorList>
    </citation>
    <scope>NUCLEOTIDE SEQUENCE [LARGE SCALE GENOMIC DNA]</scope>
    <source>
        <strain evidence="1 2">CECT 9293</strain>
    </source>
</reference>
<gene>
    <name evidence="1" type="ORF">CHRY9293_01472</name>
</gene>